<keyword evidence="2" id="KW-1133">Transmembrane helix</keyword>
<feature type="region of interest" description="Disordered" evidence="1">
    <location>
        <begin position="212"/>
        <end position="234"/>
    </location>
</feature>
<keyword evidence="2" id="KW-0812">Transmembrane</keyword>
<dbReference type="GO" id="GO:0045121">
    <property type="term" value="C:membrane raft"/>
    <property type="evidence" value="ECO:0007669"/>
    <property type="project" value="TreeGrafter"/>
</dbReference>
<reference evidence="3 4" key="1">
    <citation type="journal article" date="2018" name="G3 (Bethesda)">
        <title>A High-Quality Reference Genome for the Invasive Mosquitofish Gambusia affinis Using a Chicago Library.</title>
        <authorList>
            <person name="Hoffberg S.L."/>
            <person name="Troendle N.J."/>
            <person name="Glenn T.C."/>
            <person name="Mahmud O."/>
            <person name="Louha S."/>
            <person name="Chalopin D."/>
            <person name="Bennetzen J.L."/>
            <person name="Mauricio R."/>
        </authorList>
    </citation>
    <scope>NUCLEOTIDE SEQUENCE [LARGE SCALE GENOMIC DNA]</scope>
    <source>
        <strain evidence="3">NE01/NJP1002.9</strain>
        <tissue evidence="3">Muscle</tissue>
    </source>
</reference>
<evidence type="ECO:0000256" key="2">
    <source>
        <dbReference type="SAM" id="Phobius"/>
    </source>
</evidence>
<accession>A0A315W9C9</accession>
<feature type="compositionally biased region" description="Basic and acidic residues" evidence="1">
    <location>
        <begin position="212"/>
        <end position="233"/>
    </location>
</feature>
<feature type="compositionally biased region" description="Basic and acidic residues" evidence="1">
    <location>
        <begin position="173"/>
        <end position="182"/>
    </location>
</feature>
<gene>
    <name evidence="3" type="ORF">CCH79_00012421</name>
</gene>
<feature type="region of interest" description="Disordered" evidence="1">
    <location>
        <begin position="163"/>
        <end position="190"/>
    </location>
</feature>
<dbReference type="PANTHER" id="PTHR35680:SF1">
    <property type="entry name" value="NFAT ACTIVATION MOLECULE 1"/>
    <property type="match status" value="1"/>
</dbReference>
<proteinExistence type="predicted"/>
<dbReference type="EMBL" id="NHOQ01000158">
    <property type="protein sequence ID" value="PWA32719.1"/>
    <property type="molecule type" value="Genomic_DNA"/>
</dbReference>
<protein>
    <submittedName>
        <fullName evidence="3">Uncharacterized protein</fullName>
    </submittedName>
</protein>
<organism evidence="3 4">
    <name type="scientific">Gambusia affinis</name>
    <name type="common">Western mosquitofish</name>
    <name type="synonym">Heterandria affinis</name>
    <dbReference type="NCBI Taxonomy" id="33528"/>
    <lineage>
        <taxon>Eukaryota</taxon>
        <taxon>Metazoa</taxon>
        <taxon>Chordata</taxon>
        <taxon>Craniata</taxon>
        <taxon>Vertebrata</taxon>
        <taxon>Euteleostomi</taxon>
        <taxon>Actinopterygii</taxon>
        <taxon>Neopterygii</taxon>
        <taxon>Teleostei</taxon>
        <taxon>Neoteleostei</taxon>
        <taxon>Acanthomorphata</taxon>
        <taxon>Ovalentaria</taxon>
        <taxon>Atherinomorphae</taxon>
        <taxon>Cyprinodontiformes</taxon>
        <taxon>Poeciliidae</taxon>
        <taxon>Poeciliinae</taxon>
        <taxon>Gambusia</taxon>
    </lineage>
</organism>
<dbReference type="AlphaFoldDB" id="A0A315W9C9"/>
<comment type="caution">
    <text evidence="3">The sequence shown here is derived from an EMBL/GenBank/DDBJ whole genome shotgun (WGS) entry which is preliminary data.</text>
</comment>
<dbReference type="GO" id="GO:0050853">
    <property type="term" value="P:B cell receptor signaling pathway"/>
    <property type="evidence" value="ECO:0007669"/>
    <property type="project" value="TreeGrafter"/>
</dbReference>
<dbReference type="GO" id="GO:0045577">
    <property type="term" value="P:regulation of B cell differentiation"/>
    <property type="evidence" value="ECO:0007669"/>
    <property type="project" value="InterPro"/>
</dbReference>
<dbReference type="InterPro" id="IPR033549">
    <property type="entry name" value="NFAM1"/>
</dbReference>
<sequence length="250" mass="28677">MEAQYFWHLSLTLAWIFLFSFPSVCKGMNGIEIKLNTDVFVAFSGEELSVDGIIHKTANQTSEYLRCYDPYGQEIYIIRIDPTIGDEDIHLNLKNLSSSGLYSCKSNSAEVKWFLRVTAYREPQKPDYTEVFMMAVFTGVLLVFSVFASVYVFRGHWEETQSGSLASSRTRKQNTEERKETEKEEDNMDMAAAQSSSFYASLEPRPRSIYDVLDHSAATNDKERAKSPEKVEQIGEYQDEGIFESVYENF</sequence>
<evidence type="ECO:0000313" key="4">
    <source>
        <dbReference type="Proteomes" id="UP000250572"/>
    </source>
</evidence>
<dbReference type="Proteomes" id="UP000250572">
    <property type="component" value="Unassembled WGS sequence"/>
</dbReference>
<dbReference type="GO" id="GO:0050861">
    <property type="term" value="P:positive regulation of B cell receptor signaling pathway"/>
    <property type="evidence" value="ECO:0007669"/>
    <property type="project" value="InterPro"/>
</dbReference>
<keyword evidence="4" id="KW-1185">Reference proteome</keyword>
<evidence type="ECO:0000256" key="1">
    <source>
        <dbReference type="SAM" id="MobiDB-lite"/>
    </source>
</evidence>
<name>A0A315W9C9_GAMAF</name>
<dbReference type="GO" id="GO:0001819">
    <property type="term" value="P:positive regulation of cytokine production"/>
    <property type="evidence" value="ECO:0007669"/>
    <property type="project" value="InterPro"/>
</dbReference>
<keyword evidence="2" id="KW-0472">Membrane</keyword>
<feature type="transmembrane region" description="Helical" evidence="2">
    <location>
        <begin position="6"/>
        <end position="25"/>
    </location>
</feature>
<feature type="transmembrane region" description="Helical" evidence="2">
    <location>
        <begin position="131"/>
        <end position="153"/>
    </location>
</feature>
<dbReference type="GO" id="GO:0004888">
    <property type="term" value="F:transmembrane signaling receptor activity"/>
    <property type="evidence" value="ECO:0007669"/>
    <property type="project" value="InterPro"/>
</dbReference>
<dbReference type="PANTHER" id="PTHR35680">
    <property type="entry name" value="NFAT ACTIVATION MOLECULE 1"/>
    <property type="match status" value="1"/>
</dbReference>
<evidence type="ECO:0000313" key="3">
    <source>
        <dbReference type="EMBL" id="PWA32719.1"/>
    </source>
</evidence>